<dbReference type="EMBL" id="RBZV01000022">
    <property type="protein sequence ID" value="RKP43403.1"/>
    <property type="molecule type" value="Genomic_DNA"/>
</dbReference>
<reference evidence="1 2" key="1">
    <citation type="submission" date="2018-10" db="EMBL/GenBank/DDBJ databases">
        <title>Paraburkholderia sp. 7MK8-2, isolated from soil.</title>
        <authorList>
            <person name="Gao Z.-H."/>
            <person name="Qiu L.-H."/>
        </authorList>
    </citation>
    <scope>NUCLEOTIDE SEQUENCE [LARGE SCALE GENOMIC DNA]</scope>
    <source>
        <strain evidence="1 2">7MK8-2</strain>
    </source>
</reference>
<name>A0A494X6L7_9BURK</name>
<evidence type="ECO:0000313" key="1">
    <source>
        <dbReference type="EMBL" id="RKP43403.1"/>
    </source>
</evidence>
<sequence>MLAYKIMGMHELVVSLNGEIVQDGNYDDFSRGERHKFAIEFFVPKLASSVDRVKRCQHASGASYAVVGEVILSTPTVWAIDFGVKVFWESPPPEFAQVGEWVQGELGLGIDPFFYKEYLRMMPGMPDLFCEWNVARIQMCKGPWIEEVRGGRTFLMRDPRHITWVDKAVTDAWNDDEGRADYLFTLSR</sequence>
<proteinExistence type="predicted"/>
<gene>
    <name evidence="1" type="ORF">D7S89_26415</name>
</gene>
<dbReference type="Proteomes" id="UP000280434">
    <property type="component" value="Unassembled WGS sequence"/>
</dbReference>
<protein>
    <submittedName>
        <fullName evidence="1">Uncharacterized protein</fullName>
    </submittedName>
</protein>
<keyword evidence="2" id="KW-1185">Reference proteome</keyword>
<comment type="caution">
    <text evidence="1">The sequence shown here is derived from an EMBL/GenBank/DDBJ whole genome shotgun (WGS) entry which is preliminary data.</text>
</comment>
<accession>A0A494X6L7</accession>
<evidence type="ECO:0000313" key="2">
    <source>
        <dbReference type="Proteomes" id="UP000280434"/>
    </source>
</evidence>
<organism evidence="1 2">
    <name type="scientific">Trinickia fusca</name>
    <dbReference type="NCBI Taxonomy" id="2419777"/>
    <lineage>
        <taxon>Bacteria</taxon>
        <taxon>Pseudomonadati</taxon>
        <taxon>Pseudomonadota</taxon>
        <taxon>Betaproteobacteria</taxon>
        <taxon>Burkholderiales</taxon>
        <taxon>Burkholderiaceae</taxon>
        <taxon>Trinickia</taxon>
    </lineage>
</organism>
<dbReference type="AlphaFoldDB" id="A0A494X6L7"/>